<dbReference type="InterPro" id="IPR009057">
    <property type="entry name" value="Homeodomain-like_sf"/>
</dbReference>
<feature type="DNA-binding region" description="Homeobox" evidence="6">
    <location>
        <begin position="1440"/>
        <end position="1499"/>
    </location>
</feature>
<feature type="domain" description="Homeobox" evidence="9">
    <location>
        <begin position="1830"/>
        <end position="1890"/>
    </location>
</feature>
<evidence type="ECO:0000256" key="8">
    <source>
        <dbReference type="SAM" id="MobiDB-lite"/>
    </source>
</evidence>
<dbReference type="PROSITE" id="PS50071">
    <property type="entry name" value="HOMEOBOX_2"/>
    <property type="match status" value="14"/>
</dbReference>
<accession>A0A7R8VHN2</accession>
<feature type="domain" description="Homeobox" evidence="9">
    <location>
        <begin position="1350"/>
        <end position="1410"/>
    </location>
</feature>
<feature type="DNA-binding region" description="Homeobox" evidence="6">
    <location>
        <begin position="1158"/>
        <end position="1207"/>
    </location>
</feature>
<feature type="DNA-binding region" description="Homeobox" evidence="6">
    <location>
        <begin position="1832"/>
        <end position="1891"/>
    </location>
</feature>
<evidence type="ECO:0000259" key="9">
    <source>
        <dbReference type="PROSITE" id="PS50071"/>
    </source>
</evidence>
<feature type="DNA-binding region" description="Homeobox" evidence="6">
    <location>
        <begin position="47"/>
        <end position="97"/>
    </location>
</feature>
<evidence type="ECO:0000256" key="1">
    <source>
        <dbReference type="ARBA" id="ARBA00004123"/>
    </source>
</evidence>
<feature type="domain" description="Homeobox" evidence="9">
    <location>
        <begin position="2021"/>
        <end position="2081"/>
    </location>
</feature>
<evidence type="ECO:0000256" key="6">
    <source>
        <dbReference type="PROSITE-ProRule" id="PRU00108"/>
    </source>
</evidence>
<dbReference type="GO" id="GO:0000978">
    <property type="term" value="F:RNA polymerase II cis-regulatory region sequence-specific DNA binding"/>
    <property type="evidence" value="ECO:0007669"/>
    <property type="project" value="TreeGrafter"/>
</dbReference>
<comment type="subcellular location">
    <subcellularLocation>
        <location evidence="1 6 7">Nucleus</location>
    </subcellularLocation>
</comment>
<keyword evidence="4 6" id="KW-0371">Homeobox</keyword>
<feature type="domain" description="Homeobox" evidence="9">
    <location>
        <begin position="1901"/>
        <end position="1961"/>
    </location>
</feature>
<feature type="domain" description="Homeobox" evidence="9">
    <location>
        <begin position="433"/>
        <end position="493"/>
    </location>
</feature>
<dbReference type="SUPFAM" id="SSF46689">
    <property type="entry name" value="Homeodomain-like"/>
    <property type="match status" value="14"/>
</dbReference>
<dbReference type="PROSITE" id="PS00027">
    <property type="entry name" value="HOMEOBOX_1"/>
    <property type="match status" value="1"/>
</dbReference>
<feature type="DNA-binding region" description="Homeobox" evidence="6">
    <location>
        <begin position="518"/>
        <end position="577"/>
    </location>
</feature>
<feature type="domain" description="Homeobox" evidence="9">
    <location>
        <begin position="2126"/>
        <end position="2186"/>
    </location>
</feature>
<feature type="region of interest" description="Disordered" evidence="8">
    <location>
        <begin position="494"/>
        <end position="514"/>
    </location>
</feature>
<feature type="DNA-binding region" description="Homeobox" evidence="6">
    <location>
        <begin position="1771"/>
        <end position="1830"/>
    </location>
</feature>
<reference evidence="10" key="1">
    <citation type="submission" date="2020-11" db="EMBL/GenBank/DDBJ databases">
        <authorList>
            <person name="Tran Van P."/>
        </authorList>
    </citation>
    <scope>NUCLEOTIDE SEQUENCE</scope>
</reference>
<feature type="domain" description="Homeobox" evidence="9">
    <location>
        <begin position="1206"/>
        <end position="1266"/>
    </location>
</feature>
<dbReference type="InterPro" id="IPR001356">
    <property type="entry name" value="HD"/>
</dbReference>
<dbReference type="CDD" id="cd00086">
    <property type="entry name" value="homeodomain"/>
    <property type="match status" value="14"/>
</dbReference>
<feature type="domain" description="Homeobox" evidence="9">
    <location>
        <begin position="1769"/>
        <end position="1829"/>
    </location>
</feature>
<feature type="DNA-binding region" description="Homeobox" evidence="6">
    <location>
        <begin position="2023"/>
        <end position="2082"/>
    </location>
</feature>
<feature type="compositionally biased region" description="Low complexity" evidence="8">
    <location>
        <begin position="494"/>
        <end position="505"/>
    </location>
</feature>
<dbReference type="Pfam" id="PF00046">
    <property type="entry name" value="Homeodomain"/>
    <property type="match status" value="14"/>
</dbReference>
<feature type="DNA-binding region" description="Homeobox" evidence="6">
    <location>
        <begin position="1903"/>
        <end position="1962"/>
    </location>
</feature>
<dbReference type="GO" id="GO:0005634">
    <property type="term" value="C:nucleus"/>
    <property type="evidence" value="ECO:0007669"/>
    <property type="project" value="UniProtKB-SubCell"/>
</dbReference>
<feature type="domain" description="Homeobox" evidence="9">
    <location>
        <begin position="302"/>
        <end position="362"/>
    </location>
</feature>
<evidence type="ECO:0000256" key="5">
    <source>
        <dbReference type="ARBA" id="ARBA00023242"/>
    </source>
</evidence>
<keyword evidence="5 6" id="KW-0539">Nucleus</keyword>
<feature type="compositionally biased region" description="Polar residues" evidence="8">
    <location>
        <begin position="1304"/>
        <end position="1313"/>
    </location>
</feature>
<feature type="region of interest" description="Disordered" evidence="8">
    <location>
        <begin position="857"/>
        <end position="885"/>
    </location>
</feature>
<feature type="region of interest" description="Disordered" evidence="8">
    <location>
        <begin position="1302"/>
        <end position="1330"/>
    </location>
</feature>
<evidence type="ECO:0000256" key="3">
    <source>
        <dbReference type="ARBA" id="ARBA00023125"/>
    </source>
</evidence>
<gene>
    <name evidence="10" type="ORF">TDIB3V08_LOCUS3607</name>
</gene>
<sequence>MGDVLHPLNLALAKWLGLSVQEFMTDQQPQPEFLRVFSTSSSVPLTAAQLRWLKSEIAVNLYPTQQYRRQLAVDLGLTESRVTNWFARYRSRIGKVELEEVNPHLRGGRVENHLGKKKPVHPTEIRTSISPSSAVELNTTGALPNYATEAELCSKKDKALNWFGNVRRKMMWASMCEEDQVKVLGHTTTRRRWFSRGRSDAWNTVADRTFLDSLLQTTLEMENPEYPQMGFTQNETEPERRESVTDISGSPNLYCCSRNGEKSSLFDNIDVNVLDTSKPFEMVCEELAESLRQTPRSQSNYDATRPKNTPLTKKQLMCLRRVFTADSTPKQESCAVLAKELGLSATNVRHWFYNERSKIKTNTTKITRKHSPYLFPNGKHLETLNKSSVKDNSPNMRRRAQFPHKGEHASNFNASNDEISNTVDSILCELPDRSNARKKLGLNRSQVKNLNKACSEDNQPSHERMRELAKQLNIPFRKVYLWFYDGEEKGGNKNCNRTRNNKTNGFSSPTEPNISEAIGRKRNLLSLKQLSILKAEFFKNCYPSIDYQKTIAKKLDLKEFQVSNWFTTVRKKMSRANLEEKSRSDRQRILLTISTERTKKVDWQKQQQINKRMLTSGVGPFKPNNARYYFNKDQLEILRSHYLINKKPSLKCVKDLSKQLGLPHIRKNQLSRLKEEFIENGHPPKQGRARVAHELGFDEIKVCKWFSDARRKMTRAKLNVNRRDHREKIVMSYRVRVWYTSVLTTPPTQTVSHWRLNCYANVADFVCPSWAYNEVREIDSSSSTNDVTYDNTYCRIHSQIEYDPTFSSSLSLKSTLVSHVVLVPMSLFKSLDSSDLCVPCSCPQSTSLNRETAVLSQETNGHKPVPRNRVPDAVSSGFGPHRGAGEKMVYEEPQTQVERRINSRRRISVTDTSQVSLAAASPASGDYNKGNVDQGPVAIPMGLDELAMIIPIHPTEIRTLISPSSAIELNTTSALADYATEAGYLQPPLNKEVSDCAGMRNNSKQKNKSTRSGFRSDHKVIPLQDTDSNNETSEETANWFKNIQIKVEMNPELIKTVWEGHKESPSLTPQSSSKGTTIMPRRIRRSRKESTYQKKEITADTAAKGKALNNLDTQHLFVQTLTENQVIVLNKEFEANSLPPAHHIQKLSAVLALPESKRQLRRLTEEFQLNCYPPFEHFGKLSQELGLTELRVYQWFTAQRWQELKRKVNPGKLTLTAEQSHILNKEFLREPTPTINHCSLLAQKIDMSPLRIFKWFENRRYRMKKQNYFNMAAEYGKILLPNEQKLRCLKQEFSNDPKVPLNNYDKSAQTSGLPKTRGNRKVNDKSDSSLGKLRNRVGAVADNYCEIIDPGNTKKRHLFSKNQIEKLNKEFSANMTPSYELRNELADQLGVTTQKLNRWFQHRRRMERNQIFDQHGKEKRPKHLSTSVHLNSQICKRSNKKKKRSYLNLEQLSRLKTAFVDDFNPPKENRKMLALELGLKEEKVLYWFKAVRQRMLQAGLKENDRAARQQMVTRVTPGPHHRRYMAQRSLERQADTEMTTVQRDEMSASAGLQSVVPVATPGYQAQTVSPGPSAETVEADNCVPPLTEPTLTAVVDNPLKDDIKATLIHPTEIRTSISLYSAVEQLNTTSALANYDTEAGFLLTTLKKEVLDCMETEHARPDSKQRPEGMRNALYNNEKDKLLWKPSSDTHSYDTETESSMFNDLQIKIENIRSLEEGLMEFSPLTPQSSTDPEGITPTRTWHSKKQPTCLVKEAMLDITRGKVPINTNTISNPMLTFTDEQIDILNEEFKANTFPTAIYIQQLSADLELPSSRIDDWFRHKRSEMSVTTNNKRYKTDLSQEQLDRLLEEFESNSTPVFENYAQLGQELGLSEVKVYQWFTAQRHKLRKKTNSNEPAPSRPSMFQIKHYLTPEQVKRLNVEFLQNPMLTADQCCVLADKLGISQVKVYRWFKSRLHKLKKQSHAKGSILHVKAEKTKNRLKSSDLLDTLKHKNPKGHVRAEKIETSLISSTHLSNFKHESPKEAAKKCFLNPDQLSYLKEEFVENHYPNKEHREFLAQELSLNEKKISNWFNKVRQKMMSANLNLNSRSERKSIIRHVTTGYGPIRRVLHKTELVCDTTSRPNTRVERGVVRRFLSPNQLSSLKKNFVESPVLLKQERELLARELGLKEKKVANWFKKVRTKMRQANLNCNDQAARRSIVGYITTGQGPKKYLHHQTVATGGPDIKTEDIADTEITC</sequence>
<organism evidence="10">
    <name type="scientific">Timema douglasi</name>
    <name type="common">Walking stick</name>
    <dbReference type="NCBI Taxonomy" id="61478"/>
    <lineage>
        <taxon>Eukaryota</taxon>
        <taxon>Metazoa</taxon>
        <taxon>Ecdysozoa</taxon>
        <taxon>Arthropoda</taxon>
        <taxon>Hexapoda</taxon>
        <taxon>Insecta</taxon>
        <taxon>Pterygota</taxon>
        <taxon>Neoptera</taxon>
        <taxon>Polyneoptera</taxon>
        <taxon>Phasmatodea</taxon>
        <taxon>Timematodea</taxon>
        <taxon>Timematoidea</taxon>
        <taxon>Timematidae</taxon>
        <taxon>Timema</taxon>
    </lineage>
</organism>
<feature type="domain" description="Homeobox" evidence="9">
    <location>
        <begin position="516"/>
        <end position="576"/>
    </location>
</feature>
<feature type="domain" description="Homeobox" evidence="9">
    <location>
        <begin position="1156"/>
        <end position="1206"/>
    </location>
</feature>
<feature type="compositionally biased region" description="Polar residues" evidence="8">
    <location>
        <begin position="1025"/>
        <end position="1034"/>
    </location>
</feature>
<keyword evidence="3 6" id="KW-0238">DNA-binding</keyword>
<name>A0A7R8VHN2_TIMDO</name>
<feature type="region of interest" description="Disordered" evidence="8">
    <location>
        <begin position="1723"/>
        <end position="1742"/>
    </location>
</feature>
<feature type="compositionally biased region" description="Polar residues" evidence="8">
    <location>
        <begin position="1065"/>
        <end position="1076"/>
    </location>
</feature>
<comment type="similarity">
    <text evidence="2">Belongs to the engrailed homeobox family.</text>
</comment>
<feature type="region of interest" description="Disordered" evidence="8">
    <location>
        <begin position="1061"/>
        <end position="1092"/>
    </location>
</feature>
<evidence type="ECO:0000256" key="4">
    <source>
        <dbReference type="ARBA" id="ARBA00023155"/>
    </source>
</evidence>
<dbReference type="SMART" id="SM00389">
    <property type="entry name" value="HOX"/>
    <property type="match status" value="14"/>
</dbReference>
<dbReference type="PANTHER" id="PTHR24341:SF6">
    <property type="entry name" value="HOMEOBOX PROTEIN INVECTED"/>
    <property type="match status" value="1"/>
</dbReference>
<dbReference type="PANTHER" id="PTHR24341">
    <property type="entry name" value="HOMEOBOX PROTEIN ENGRAILED"/>
    <property type="match status" value="1"/>
</dbReference>
<feature type="domain" description="Homeobox" evidence="9">
    <location>
        <begin position="45"/>
        <end position="96"/>
    </location>
</feature>
<dbReference type="EMBL" id="OA565575">
    <property type="protein sequence ID" value="CAD7197297.1"/>
    <property type="molecule type" value="Genomic_DNA"/>
</dbReference>
<feature type="DNA-binding region" description="Homeobox" evidence="6">
    <location>
        <begin position="435"/>
        <end position="494"/>
    </location>
</feature>
<feature type="region of interest" description="Disordered" evidence="8">
    <location>
        <begin position="998"/>
        <end position="1034"/>
    </location>
</feature>
<feature type="DNA-binding region" description="Homeobox" evidence="6">
    <location>
        <begin position="1208"/>
        <end position="1267"/>
    </location>
</feature>
<dbReference type="Gene3D" id="1.10.10.60">
    <property type="entry name" value="Homeodomain-like"/>
    <property type="match status" value="14"/>
</dbReference>
<evidence type="ECO:0000256" key="7">
    <source>
        <dbReference type="RuleBase" id="RU000682"/>
    </source>
</evidence>
<evidence type="ECO:0000256" key="2">
    <source>
        <dbReference type="ARBA" id="ARBA00010896"/>
    </source>
</evidence>
<dbReference type="GO" id="GO:0000981">
    <property type="term" value="F:DNA-binding transcription factor activity, RNA polymerase II-specific"/>
    <property type="evidence" value="ECO:0007669"/>
    <property type="project" value="InterPro"/>
</dbReference>
<feature type="DNA-binding region" description="Homeobox" evidence="6">
    <location>
        <begin position="669"/>
        <end position="717"/>
    </location>
</feature>
<feature type="DNA-binding region" description="Homeobox" evidence="6">
    <location>
        <begin position="304"/>
        <end position="363"/>
    </location>
</feature>
<protein>
    <recommendedName>
        <fullName evidence="9">Homeobox domain-containing protein</fullName>
    </recommendedName>
</protein>
<feature type="region of interest" description="Disordered" evidence="8">
    <location>
        <begin position="227"/>
        <end position="246"/>
    </location>
</feature>
<feature type="domain" description="Homeobox" evidence="9">
    <location>
        <begin position="1438"/>
        <end position="1498"/>
    </location>
</feature>
<evidence type="ECO:0000313" key="10">
    <source>
        <dbReference type="EMBL" id="CAD7197297.1"/>
    </source>
</evidence>
<feature type="DNA-binding region" description="Homeobox" evidence="6">
    <location>
        <begin position="1352"/>
        <end position="1411"/>
    </location>
</feature>
<dbReference type="GO" id="GO:0030182">
    <property type="term" value="P:neuron differentiation"/>
    <property type="evidence" value="ECO:0007669"/>
    <property type="project" value="TreeGrafter"/>
</dbReference>
<dbReference type="InterPro" id="IPR050720">
    <property type="entry name" value="Engrailed_Homeobox_TFs"/>
</dbReference>
<feature type="domain" description="Homeobox" evidence="9">
    <location>
        <begin position="667"/>
        <end position="716"/>
    </location>
</feature>
<proteinExistence type="inferred from homology"/>
<dbReference type="InterPro" id="IPR017970">
    <property type="entry name" value="Homeobox_CS"/>
</dbReference>
<feature type="DNA-binding region" description="Homeobox" evidence="6">
    <location>
        <begin position="2128"/>
        <end position="2187"/>
    </location>
</feature>